<accession>A0A409XSW6</accession>
<dbReference type="Proteomes" id="UP000283269">
    <property type="component" value="Unassembled WGS sequence"/>
</dbReference>
<feature type="region of interest" description="Disordered" evidence="1">
    <location>
        <begin position="191"/>
        <end position="229"/>
    </location>
</feature>
<dbReference type="EMBL" id="NHYD01000598">
    <property type="protein sequence ID" value="PPQ93801.1"/>
    <property type="molecule type" value="Genomic_DNA"/>
</dbReference>
<dbReference type="CDD" id="cd06257">
    <property type="entry name" value="DnaJ"/>
    <property type="match status" value="1"/>
</dbReference>
<evidence type="ECO:0000256" key="1">
    <source>
        <dbReference type="SAM" id="MobiDB-lite"/>
    </source>
</evidence>
<feature type="region of interest" description="Disordered" evidence="1">
    <location>
        <begin position="23"/>
        <end position="46"/>
    </location>
</feature>
<dbReference type="AlphaFoldDB" id="A0A409XSW6"/>
<name>A0A409XSW6_PSICY</name>
<dbReference type="PRINTS" id="PR00625">
    <property type="entry name" value="JDOMAIN"/>
</dbReference>
<evidence type="ECO:0000313" key="4">
    <source>
        <dbReference type="Proteomes" id="UP000283269"/>
    </source>
</evidence>
<feature type="compositionally biased region" description="Polar residues" evidence="1">
    <location>
        <begin position="216"/>
        <end position="229"/>
    </location>
</feature>
<dbReference type="InParanoid" id="A0A409XSW6"/>
<dbReference type="STRING" id="93625.A0A409XSW6"/>
<dbReference type="PROSITE" id="PS50076">
    <property type="entry name" value="DNAJ_2"/>
    <property type="match status" value="1"/>
</dbReference>
<dbReference type="InterPro" id="IPR050817">
    <property type="entry name" value="DjlA_DnaK_co-chaperone"/>
</dbReference>
<reference evidence="3 4" key="1">
    <citation type="journal article" date="2018" name="Evol. Lett.">
        <title>Horizontal gene cluster transfer increased hallucinogenic mushroom diversity.</title>
        <authorList>
            <person name="Reynolds H.T."/>
            <person name="Vijayakumar V."/>
            <person name="Gluck-Thaler E."/>
            <person name="Korotkin H.B."/>
            <person name="Matheny P.B."/>
            <person name="Slot J.C."/>
        </authorList>
    </citation>
    <scope>NUCLEOTIDE SEQUENCE [LARGE SCALE GENOMIC DNA]</scope>
    <source>
        <strain evidence="3 4">2631</strain>
    </source>
</reference>
<organism evidence="3 4">
    <name type="scientific">Psilocybe cyanescens</name>
    <dbReference type="NCBI Taxonomy" id="93625"/>
    <lineage>
        <taxon>Eukaryota</taxon>
        <taxon>Fungi</taxon>
        <taxon>Dikarya</taxon>
        <taxon>Basidiomycota</taxon>
        <taxon>Agaricomycotina</taxon>
        <taxon>Agaricomycetes</taxon>
        <taxon>Agaricomycetidae</taxon>
        <taxon>Agaricales</taxon>
        <taxon>Agaricineae</taxon>
        <taxon>Strophariaceae</taxon>
        <taxon>Psilocybe</taxon>
    </lineage>
</organism>
<comment type="caution">
    <text evidence="3">The sequence shown here is derived from an EMBL/GenBank/DDBJ whole genome shotgun (WGS) entry which is preliminary data.</text>
</comment>
<gene>
    <name evidence="3" type="ORF">CVT25_013510</name>
</gene>
<evidence type="ECO:0000259" key="2">
    <source>
        <dbReference type="PROSITE" id="PS50076"/>
    </source>
</evidence>
<protein>
    <recommendedName>
        <fullName evidence="2">J domain-containing protein</fullName>
    </recommendedName>
</protein>
<dbReference type="SUPFAM" id="SSF46565">
    <property type="entry name" value="Chaperone J-domain"/>
    <property type="match status" value="1"/>
</dbReference>
<keyword evidence="4" id="KW-1185">Reference proteome</keyword>
<dbReference type="Pfam" id="PF00226">
    <property type="entry name" value="DnaJ"/>
    <property type="match status" value="1"/>
</dbReference>
<dbReference type="SMART" id="SM00271">
    <property type="entry name" value="DnaJ"/>
    <property type="match status" value="1"/>
</dbReference>
<dbReference type="Gene3D" id="1.10.287.110">
    <property type="entry name" value="DnaJ domain"/>
    <property type="match status" value="1"/>
</dbReference>
<proteinExistence type="predicted"/>
<dbReference type="PANTHER" id="PTHR24074">
    <property type="entry name" value="CO-CHAPERONE PROTEIN DJLA"/>
    <property type="match status" value="1"/>
</dbReference>
<feature type="domain" description="J" evidence="2">
    <location>
        <begin position="53"/>
        <end position="113"/>
    </location>
</feature>
<evidence type="ECO:0000313" key="3">
    <source>
        <dbReference type="EMBL" id="PPQ93801.1"/>
    </source>
</evidence>
<dbReference type="InterPro" id="IPR036869">
    <property type="entry name" value="J_dom_sf"/>
</dbReference>
<dbReference type="OrthoDB" id="445556at2759"/>
<sequence>MSLGLSTNLCRWSAINQCRRQTRSALSTRRHRYTASEPKRGNPYPYPTHKHPTPHQLFHLPKNASKSDIKARYYDLVRVYHPDKAMVSISPEVAHTRFQAITAAYDVLTGKTPLDGDPTQSKTSDLEARHRTTAAYRAMRQRRQELYSSGAVDDSSKDKIIVAGVILTIVIVIAHTATTRRDALAEAMARSRSMSASAQKTHSQRQRIEEERLSQDALTNKQEHITPQS</sequence>
<dbReference type="InterPro" id="IPR001623">
    <property type="entry name" value="DnaJ_domain"/>
</dbReference>